<dbReference type="PROSITE" id="PS50056">
    <property type="entry name" value="TYR_PHOSPHATASE_2"/>
    <property type="match status" value="1"/>
</dbReference>
<dbReference type="Gene3D" id="3.90.190.10">
    <property type="entry name" value="Protein tyrosine phosphatase superfamily"/>
    <property type="match status" value="1"/>
</dbReference>
<name>A0AAU9I731_9CILI</name>
<dbReference type="PROSITE" id="PS50054">
    <property type="entry name" value="TYR_PHOSPHATASE_DUAL"/>
    <property type="match status" value="1"/>
</dbReference>
<evidence type="ECO:0000313" key="5">
    <source>
        <dbReference type="EMBL" id="CAG9310082.1"/>
    </source>
</evidence>
<evidence type="ECO:0008006" key="7">
    <source>
        <dbReference type="Google" id="ProtNLM"/>
    </source>
</evidence>
<dbReference type="CDD" id="cd14498">
    <property type="entry name" value="DSP"/>
    <property type="match status" value="1"/>
</dbReference>
<evidence type="ECO:0000259" key="3">
    <source>
        <dbReference type="PROSITE" id="PS50054"/>
    </source>
</evidence>
<dbReference type="PANTHER" id="PTHR46377">
    <property type="entry name" value="DUAL SPECIFICITY PROTEIN PHOSPHATASE 19"/>
    <property type="match status" value="1"/>
</dbReference>
<comment type="caution">
    <text evidence="5">The sequence shown here is derived from an EMBL/GenBank/DDBJ whole genome shotgun (WGS) entry which is preliminary data.</text>
</comment>
<keyword evidence="2" id="KW-0904">Protein phosphatase</keyword>
<dbReference type="InterPro" id="IPR000340">
    <property type="entry name" value="Dual-sp_phosphatase_cat-dom"/>
</dbReference>
<feature type="domain" description="Tyrosine-protein phosphatase" evidence="3">
    <location>
        <begin position="2"/>
        <end position="146"/>
    </location>
</feature>
<dbReference type="SUPFAM" id="SSF52799">
    <property type="entry name" value="(Phosphotyrosine protein) phosphatases II"/>
    <property type="match status" value="1"/>
</dbReference>
<keyword evidence="6" id="KW-1185">Reference proteome</keyword>
<evidence type="ECO:0000256" key="1">
    <source>
        <dbReference type="ARBA" id="ARBA00022801"/>
    </source>
</evidence>
<dbReference type="GO" id="GO:0008579">
    <property type="term" value="F:JUN kinase phosphatase activity"/>
    <property type="evidence" value="ECO:0007669"/>
    <property type="project" value="TreeGrafter"/>
</dbReference>
<dbReference type="AlphaFoldDB" id="A0AAU9I731"/>
<dbReference type="PRINTS" id="PR01908">
    <property type="entry name" value="ADSPHPHTASE"/>
</dbReference>
<proteinExistence type="predicted"/>
<dbReference type="InterPro" id="IPR016130">
    <property type="entry name" value="Tyr_Pase_AS"/>
</dbReference>
<dbReference type="Pfam" id="PF00782">
    <property type="entry name" value="DSPc"/>
    <property type="match status" value="1"/>
</dbReference>
<evidence type="ECO:0000256" key="2">
    <source>
        <dbReference type="ARBA" id="ARBA00022912"/>
    </source>
</evidence>
<dbReference type="GO" id="GO:0005737">
    <property type="term" value="C:cytoplasm"/>
    <property type="evidence" value="ECO:0007669"/>
    <property type="project" value="TreeGrafter"/>
</dbReference>
<sequence length="164" mass="18689">MYLLDEIEDGLYLGDKEQASQLNLLFKFKITHILIAGTGSGLEPYFSSRFVYKQLPIVDCPSFDILNYFDEATEFIEEAINSGGRVMVHCAQGISRSASIVIAYIMKQRCWNFRKAKLFVQYLHPPTKPNRGFAKQLEIYSRILSIREPASTTKRNASCACTLF</sequence>
<accession>A0AAU9I731</accession>
<dbReference type="PROSITE" id="PS00383">
    <property type="entry name" value="TYR_PHOSPHATASE_1"/>
    <property type="match status" value="1"/>
</dbReference>
<protein>
    <recommendedName>
        <fullName evidence="7">Protein-tyrosine-phosphatase</fullName>
    </recommendedName>
</protein>
<organism evidence="5 6">
    <name type="scientific">Blepharisma stoltei</name>
    <dbReference type="NCBI Taxonomy" id="1481888"/>
    <lineage>
        <taxon>Eukaryota</taxon>
        <taxon>Sar</taxon>
        <taxon>Alveolata</taxon>
        <taxon>Ciliophora</taxon>
        <taxon>Postciliodesmatophora</taxon>
        <taxon>Heterotrichea</taxon>
        <taxon>Heterotrichida</taxon>
        <taxon>Blepharismidae</taxon>
        <taxon>Blepharisma</taxon>
    </lineage>
</organism>
<dbReference type="Proteomes" id="UP001162131">
    <property type="component" value="Unassembled WGS sequence"/>
</dbReference>
<dbReference type="InterPro" id="IPR020422">
    <property type="entry name" value="TYR_PHOSPHATASE_DUAL_dom"/>
</dbReference>
<evidence type="ECO:0000259" key="4">
    <source>
        <dbReference type="PROSITE" id="PS50056"/>
    </source>
</evidence>
<dbReference type="InterPro" id="IPR000387">
    <property type="entry name" value="Tyr_Pase_dom"/>
</dbReference>
<keyword evidence="1" id="KW-0378">Hydrolase</keyword>
<dbReference type="EMBL" id="CAJZBQ010000001">
    <property type="protein sequence ID" value="CAG9310082.1"/>
    <property type="molecule type" value="Genomic_DNA"/>
</dbReference>
<feature type="domain" description="Tyrosine specific protein phosphatases" evidence="4">
    <location>
        <begin position="66"/>
        <end position="107"/>
    </location>
</feature>
<evidence type="ECO:0000313" key="6">
    <source>
        <dbReference type="Proteomes" id="UP001162131"/>
    </source>
</evidence>
<reference evidence="5" key="1">
    <citation type="submission" date="2021-09" db="EMBL/GenBank/DDBJ databases">
        <authorList>
            <consortium name="AG Swart"/>
            <person name="Singh M."/>
            <person name="Singh A."/>
            <person name="Seah K."/>
            <person name="Emmerich C."/>
        </authorList>
    </citation>
    <scope>NUCLEOTIDE SEQUENCE</scope>
    <source>
        <strain evidence="5">ATCC30299</strain>
    </source>
</reference>
<dbReference type="InterPro" id="IPR029021">
    <property type="entry name" value="Prot-tyrosine_phosphatase-like"/>
</dbReference>
<dbReference type="SMART" id="SM00195">
    <property type="entry name" value="DSPc"/>
    <property type="match status" value="1"/>
</dbReference>
<dbReference type="PANTHER" id="PTHR46377:SF1">
    <property type="entry name" value="DUAL SPECIFICITY PROTEIN PHOSPHATASE 19"/>
    <property type="match status" value="1"/>
</dbReference>
<gene>
    <name evidence="5" type="ORF">BSTOLATCC_MIC293</name>
</gene>